<evidence type="ECO:0000256" key="1">
    <source>
        <dbReference type="ARBA" id="ARBA00004496"/>
    </source>
</evidence>
<dbReference type="HAMAP" id="MF_00041">
    <property type="entry name" value="Cys_tRNA_synth"/>
    <property type="match status" value="1"/>
</dbReference>
<dbReference type="GO" id="GO:0006423">
    <property type="term" value="P:cysteinyl-tRNA aminoacylation"/>
    <property type="evidence" value="ECO:0007669"/>
    <property type="project" value="UniProtKB-UniRule"/>
</dbReference>
<dbReference type="Gene3D" id="3.40.50.620">
    <property type="entry name" value="HUPs"/>
    <property type="match status" value="1"/>
</dbReference>
<feature type="domain" description="Cysteinyl-tRNA synthetase class Ia DALR" evidence="14">
    <location>
        <begin position="353"/>
        <end position="419"/>
    </location>
</feature>
<organism evidence="15 16">
    <name type="scientific">Aceticella autotrophica</name>
    <dbReference type="NCBI Taxonomy" id="2755338"/>
    <lineage>
        <taxon>Bacteria</taxon>
        <taxon>Bacillati</taxon>
        <taxon>Bacillota</taxon>
        <taxon>Clostridia</taxon>
        <taxon>Thermoanaerobacterales</taxon>
        <taxon>Thermoanaerobacteraceae</taxon>
        <taxon>Aceticella</taxon>
    </lineage>
</organism>
<name>A0A975AVG8_9THEO</name>
<keyword evidence="6 13" id="KW-0479">Metal-binding</keyword>
<keyword evidence="8 13" id="KW-0862">Zinc</keyword>
<feature type="binding site" evidence="13">
    <location>
        <position position="236"/>
    </location>
    <ligand>
        <name>Zn(2+)</name>
        <dbReference type="ChEBI" id="CHEBI:29105"/>
    </ligand>
</feature>
<gene>
    <name evidence="13 15" type="primary">cysS</name>
    <name evidence="15" type="ORF">ACETAC_10080</name>
</gene>
<comment type="similarity">
    <text evidence="2 13">Belongs to the class-I aminoacyl-tRNA synthetase family.</text>
</comment>
<keyword evidence="11 13" id="KW-0030">Aminoacyl-tRNA synthetase</keyword>
<keyword evidence="4 13" id="KW-0963">Cytoplasm</keyword>
<dbReference type="Proteomes" id="UP000671913">
    <property type="component" value="Chromosome"/>
</dbReference>
<evidence type="ECO:0000256" key="7">
    <source>
        <dbReference type="ARBA" id="ARBA00022741"/>
    </source>
</evidence>
<dbReference type="PANTHER" id="PTHR10890">
    <property type="entry name" value="CYSTEINYL-TRNA SYNTHETASE"/>
    <property type="match status" value="1"/>
</dbReference>
<evidence type="ECO:0000256" key="13">
    <source>
        <dbReference type="HAMAP-Rule" id="MF_00041"/>
    </source>
</evidence>
<evidence type="ECO:0000313" key="16">
    <source>
        <dbReference type="Proteomes" id="UP000671913"/>
    </source>
</evidence>
<comment type="subunit">
    <text evidence="3 13">Monomer.</text>
</comment>
<evidence type="ECO:0000256" key="8">
    <source>
        <dbReference type="ARBA" id="ARBA00022833"/>
    </source>
</evidence>
<feature type="binding site" evidence="13">
    <location>
        <position position="232"/>
    </location>
    <ligand>
        <name>Zn(2+)</name>
        <dbReference type="ChEBI" id="CHEBI:29105"/>
    </ligand>
</feature>
<keyword evidence="5 13" id="KW-0436">Ligase</keyword>
<dbReference type="Pfam" id="PF09190">
    <property type="entry name" value="DALR_2"/>
    <property type="match status" value="1"/>
</dbReference>
<dbReference type="NCBIfam" id="TIGR00435">
    <property type="entry name" value="cysS"/>
    <property type="match status" value="1"/>
</dbReference>
<dbReference type="SUPFAM" id="SSF52374">
    <property type="entry name" value="Nucleotidylyl transferase"/>
    <property type="match status" value="1"/>
</dbReference>
<evidence type="ECO:0000256" key="6">
    <source>
        <dbReference type="ARBA" id="ARBA00022723"/>
    </source>
</evidence>
<dbReference type="InterPro" id="IPR024909">
    <property type="entry name" value="Cys-tRNA/MSH_ligase"/>
</dbReference>
<feature type="binding site" evidence="13">
    <location>
        <position position="267"/>
    </location>
    <ligand>
        <name>ATP</name>
        <dbReference type="ChEBI" id="CHEBI:30616"/>
    </ligand>
</feature>
<dbReference type="GO" id="GO:0005829">
    <property type="term" value="C:cytosol"/>
    <property type="evidence" value="ECO:0007669"/>
    <property type="project" value="TreeGrafter"/>
</dbReference>
<dbReference type="InterPro" id="IPR015803">
    <property type="entry name" value="Cys-tRNA-ligase"/>
</dbReference>
<dbReference type="GO" id="GO:0004817">
    <property type="term" value="F:cysteine-tRNA ligase activity"/>
    <property type="evidence" value="ECO:0007669"/>
    <property type="project" value="UniProtKB-UniRule"/>
</dbReference>
<dbReference type="InterPro" id="IPR014729">
    <property type="entry name" value="Rossmann-like_a/b/a_fold"/>
</dbReference>
<feature type="binding site" evidence="13">
    <location>
        <position position="27"/>
    </location>
    <ligand>
        <name>Zn(2+)</name>
        <dbReference type="ChEBI" id="CHEBI:29105"/>
    </ligand>
</feature>
<dbReference type="SUPFAM" id="SSF47323">
    <property type="entry name" value="Anticodon-binding domain of a subclass of class I aminoacyl-tRNA synthetases"/>
    <property type="match status" value="1"/>
</dbReference>
<evidence type="ECO:0000259" key="14">
    <source>
        <dbReference type="SMART" id="SM00840"/>
    </source>
</evidence>
<dbReference type="Pfam" id="PF01406">
    <property type="entry name" value="tRNA-synt_1e"/>
    <property type="match status" value="1"/>
</dbReference>
<keyword evidence="9 13" id="KW-0067">ATP-binding</keyword>
<dbReference type="PANTHER" id="PTHR10890:SF3">
    <property type="entry name" value="CYSTEINE--TRNA LIGASE, CYTOPLASMIC"/>
    <property type="match status" value="1"/>
</dbReference>
<evidence type="ECO:0000256" key="10">
    <source>
        <dbReference type="ARBA" id="ARBA00022917"/>
    </source>
</evidence>
<keyword evidence="7 13" id="KW-0547">Nucleotide-binding</keyword>
<keyword evidence="10 13" id="KW-0648">Protein biosynthesis</keyword>
<dbReference type="SMART" id="SM00840">
    <property type="entry name" value="DALR_2"/>
    <property type="match status" value="1"/>
</dbReference>
<dbReference type="RefSeq" id="WP_284679867.1">
    <property type="nucleotide sequence ID" value="NZ_CP060096.1"/>
</dbReference>
<dbReference type="InterPro" id="IPR032678">
    <property type="entry name" value="tRNA-synt_1_cat_dom"/>
</dbReference>
<dbReference type="GO" id="GO:0005524">
    <property type="term" value="F:ATP binding"/>
    <property type="evidence" value="ECO:0007669"/>
    <property type="project" value="UniProtKB-UniRule"/>
</dbReference>
<comment type="cofactor">
    <cofactor evidence="13">
        <name>Zn(2+)</name>
        <dbReference type="ChEBI" id="CHEBI:29105"/>
    </cofactor>
    <text evidence="13">Binds 1 zinc ion per subunit.</text>
</comment>
<dbReference type="InterPro" id="IPR015273">
    <property type="entry name" value="Cys-tRNA-synt_Ia_DALR"/>
</dbReference>
<dbReference type="EC" id="6.1.1.16" evidence="13"/>
<evidence type="ECO:0000256" key="12">
    <source>
        <dbReference type="ARBA" id="ARBA00047398"/>
    </source>
</evidence>
<feature type="short sequence motif" description="'KMSKS' region" evidence="13">
    <location>
        <begin position="264"/>
        <end position="268"/>
    </location>
</feature>
<dbReference type="Gene3D" id="1.20.120.1910">
    <property type="entry name" value="Cysteine-tRNA ligase, C-terminal anti-codon recognition domain"/>
    <property type="match status" value="1"/>
</dbReference>
<comment type="subcellular location">
    <subcellularLocation>
        <location evidence="1 13">Cytoplasm</location>
    </subcellularLocation>
</comment>
<evidence type="ECO:0000256" key="9">
    <source>
        <dbReference type="ARBA" id="ARBA00022840"/>
    </source>
</evidence>
<comment type="catalytic activity">
    <reaction evidence="12 13">
        <text>tRNA(Cys) + L-cysteine + ATP = L-cysteinyl-tRNA(Cys) + AMP + diphosphate</text>
        <dbReference type="Rhea" id="RHEA:17773"/>
        <dbReference type="Rhea" id="RHEA-COMP:9661"/>
        <dbReference type="Rhea" id="RHEA-COMP:9679"/>
        <dbReference type="ChEBI" id="CHEBI:30616"/>
        <dbReference type="ChEBI" id="CHEBI:33019"/>
        <dbReference type="ChEBI" id="CHEBI:35235"/>
        <dbReference type="ChEBI" id="CHEBI:78442"/>
        <dbReference type="ChEBI" id="CHEBI:78517"/>
        <dbReference type="ChEBI" id="CHEBI:456215"/>
        <dbReference type="EC" id="6.1.1.16"/>
    </reaction>
</comment>
<dbReference type="CDD" id="cd00672">
    <property type="entry name" value="CysRS_core"/>
    <property type="match status" value="1"/>
</dbReference>
<dbReference type="Pfam" id="PF23493">
    <property type="entry name" value="CysS_C"/>
    <property type="match status" value="1"/>
</dbReference>
<dbReference type="InterPro" id="IPR056411">
    <property type="entry name" value="CysS_C"/>
</dbReference>
<feature type="binding site" evidence="13">
    <location>
        <position position="207"/>
    </location>
    <ligand>
        <name>Zn(2+)</name>
        <dbReference type="ChEBI" id="CHEBI:29105"/>
    </ligand>
</feature>
<protein>
    <recommendedName>
        <fullName evidence="13">Cysteine--tRNA ligase</fullName>
        <ecNumber evidence="13">6.1.1.16</ecNumber>
    </recommendedName>
    <alternativeName>
        <fullName evidence="13">Cysteinyl-tRNA synthetase</fullName>
        <shortName evidence="13">CysRS</shortName>
    </alternativeName>
</protein>
<dbReference type="InterPro" id="IPR009080">
    <property type="entry name" value="tRNAsynth_Ia_anticodon-bd"/>
</dbReference>
<keyword evidence="16" id="KW-1185">Reference proteome</keyword>
<evidence type="ECO:0000256" key="4">
    <source>
        <dbReference type="ARBA" id="ARBA00022490"/>
    </source>
</evidence>
<dbReference type="KEGG" id="aaut:ACETAC_10080"/>
<dbReference type="AlphaFoldDB" id="A0A975AVG8"/>
<evidence type="ECO:0000256" key="5">
    <source>
        <dbReference type="ARBA" id="ARBA00022598"/>
    </source>
</evidence>
<dbReference type="PRINTS" id="PR00983">
    <property type="entry name" value="TRNASYNTHCYS"/>
</dbReference>
<dbReference type="EMBL" id="CP060096">
    <property type="protein sequence ID" value="QSZ27178.1"/>
    <property type="molecule type" value="Genomic_DNA"/>
</dbReference>
<evidence type="ECO:0000313" key="15">
    <source>
        <dbReference type="EMBL" id="QSZ27178.1"/>
    </source>
</evidence>
<sequence length="464" mass="54350">MKLYNTMTGKKEDFIPLHDKEVNMYVCGPTVYNYIHIGNARVFIVFDTIRRYLEYKGYKVNYVQNFTDIDDKLIKRAYEENTTVKILAEKYIEEYFKDADSLGIKRATVHPRATENINEIINFIKSLIEKGYAYVVNGDVYYNTIKFKDYGKLSHKNIEELLSGARIEINEDKKNPMDFVLWKAEKPGEPSWESPWGKGRPGWHIECSAMAMKYLGKTLDIHAGGPDLIFPHHENEIAQSEAVNNVPFAKYWMHIGYLNINNEKMSKSKGNFFTVRDILNHYEPEVLRFFMLTAHYRNPINFSPELLEQAKSGFMRLSNAVDNLKYLFEVSKDREPVEDERSFMDKLKEYEKRFELSMDDDFNTADAIAVLFEMVKDINTNIDGNSSKELIRYTLDIFLKLSSILGFFYKKPDLIEDEIKALIDERENARKNKNWALADKIRDELKKQGIILEDTPNGVRWRKI</sequence>
<accession>A0A975AVG8</accession>
<dbReference type="FunFam" id="3.40.50.620:FF:000009">
    <property type="entry name" value="Cysteine--tRNA ligase"/>
    <property type="match status" value="1"/>
</dbReference>
<feature type="short sequence motif" description="'HIGH' region" evidence="13">
    <location>
        <begin position="29"/>
        <end position="39"/>
    </location>
</feature>
<evidence type="ECO:0000256" key="2">
    <source>
        <dbReference type="ARBA" id="ARBA00005594"/>
    </source>
</evidence>
<evidence type="ECO:0000256" key="3">
    <source>
        <dbReference type="ARBA" id="ARBA00011245"/>
    </source>
</evidence>
<reference evidence="15" key="1">
    <citation type="submission" date="2020-08" db="EMBL/GenBank/DDBJ databases">
        <title>Genomic insights into the carbon and energy metabolism of the first obligate autotrophic acetogenic bacterium Aceticella autotrophica gen. nov., sp. nov.</title>
        <authorList>
            <person name="Toshchakov S.V."/>
            <person name="Elcheninov A.G."/>
            <person name="Kublanov I.V."/>
            <person name="Frolov E.N."/>
            <person name="Lebedinsky A.V."/>
        </authorList>
    </citation>
    <scope>NUCLEOTIDE SEQUENCE</scope>
    <source>
        <strain evidence="15">3443-3Ac</strain>
    </source>
</reference>
<evidence type="ECO:0000256" key="11">
    <source>
        <dbReference type="ARBA" id="ARBA00023146"/>
    </source>
</evidence>
<proteinExistence type="inferred from homology"/>
<dbReference type="GO" id="GO:0008270">
    <property type="term" value="F:zinc ion binding"/>
    <property type="evidence" value="ECO:0007669"/>
    <property type="project" value="UniProtKB-UniRule"/>
</dbReference>
<dbReference type="CDD" id="cd07963">
    <property type="entry name" value="Anticodon_Ia_Cys"/>
    <property type="match status" value="1"/>
</dbReference>